<dbReference type="RefSeq" id="WP_090119266.1">
    <property type="nucleotide sequence ID" value="NZ_FNNJ01000001.1"/>
</dbReference>
<evidence type="ECO:0000256" key="1">
    <source>
        <dbReference type="ARBA" id="ARBA00008779"/>
    </source>
</evidence>
<dbReference type="Proteomes" id="UP000199595">
    <property type="component" value="Unassembled WGS sequence"/>
</dbReference>
<organism evidence="7 8">
    <name type="scientific">Lutibacter oricola</name>
    <dbReference type="NCBI Taxonomy" id="762486"/>
    <lineage>
        <taxon>Bacteria</taxon>
        <taxon>Pseudomonadati</taxon>
        <taxon>Bacteroidota</taxon>
        <taxon>Flavobacteriia</taxon>
        <taxon>Flavobacteriales</taxon>
        <taxon>Flavobacteriaceae</taxon>
        <taxon>Lutibacter</taxon>
    </lineage>
</organism>
<evidence type="ECO:0000256" key="3">
    <source>
        <dbReference type="ARBA" id="ARBA00022801"/>
    </source>
</evidence>
<keyword evidence="4" id="KW-0106">Calcium</keyword>
<dbReference type="InterPro" id="IPR024607">
    <property type="entry name" value="Sulfatase_CS"/>
</dbReference>
<keyword evidence="5" id="KW-0732">Signal</keyword>
<dbReference type="SUPFAM" id="SSF53649">
    <property type="entry name" value="Alkaline phosphatase-like"/>
    <property type="match status" value="1"/>
</dbReference>
<dbReference type="EMBL" id="FNNJ01000001">
    <property type="protein sequence ID" value="SDW30179.1"/>
    <property type="molecule type" value="Genomic_DNA"/>
</dbReference>
<dbReference type="Gene3D" id="3.30.1120.10">
    <property type="match status" value="1"/>
</dbReference>
<dbReference type="PANTHER" id="PTHR42693:SF53">
    <property type="entry name" value="ENDO-4-O-SULFATASE"/>
    <property type="match status" value="1"/>
</dbReference>
<dbReference type="PROSITE" id="PS00149">
    <property type="entry name" value="SULFATASE_2"/>
    <property type="match status" value="1"/>
</dbReference>
<protein>
    <submittedName>
        <fullName evidence="7">Arylsulfatase A</fullName>
    </submittedName>
</protein>
<feature type="domain" description="Sulfatase N-terminal" evidence="6">
    <location>
        <begin position="27"/>
        <end position="380"/>
    </location>
</feature>
<feature type="chain" id="PRO_5011725082" evidence="5">
    <location>
        <begin position="21"/>
        <end position="521"/>
    </location>
</feature>
<name>A0A1H2SGQ5_9FLAO</name>
<dbReference type="GO" id="GO:0046872">
    <property type="term" value="F:metal ion binding"/>
    <property type="evidence" value="ECO:0007669"/>
    <property type="project" value="UniProtKB-KW"/>
</dbReference>
<evidence type="ECO:0000259" key="6">
    <source>
        <dbReference type="Pfam" id="PF00884"/>
    </source>
</evidence>
<keyword evidence="2" id="KW-0479">Metal-binding</keyword>
<dbReference type="PANTHER" id="PTHR42693">
    <property type="entry name" value="ARYLSULFATASE FAMILY MEMBER"/>
    <property type="match status" value="1"/>
</dbReference>
<comment type="similarity">
    <text evidence="1">Belongs to the sulfatase family.</text>
</comment>
<dbReference type="InterPro" id="IPR000917">
    <property type="entry name" value="Sulfatase_N"/>
</dbReference>
<keyword evidence="3" id="KW-0378">Hydrolase</keyword>
<dbReference type="AlphaFoldDB" id="A0A1H2SGQ5"/>
<dbReference type="GO" id="GO:0004065">
    <property type="term" value="F:arylsulfatase activity"/>
    <property type="evidence" value="ECO:0007669"/>
    <property type="project" value="TreeGrafter"/>
</dbReference>
<gene>
    <name evidence="7" type="ORF">SAMN05444411_101445</name>
</gene>
<evidence type="ECO:0000256" key="4">
    <source>
        <dbReference type="ARBA" id="ARBA00022837"/>
    </source>
</evidence>
<dbReference type="Gene3D" id="3.40.720.10">
    <property type="entry name" value="Alkaline Phosphatase, subunit A"/>
    <property type="match status" value="1"/>
</dbReference>
<evidence type="ECO:0000313" key="7">
    <source>
        <dbReference type="EMBL" id="SDW30179.1"/>
    </source>
</evidence>
<dbReference type="Pfam" id="PF00884">
    <property type="entry name" value="Sulfatase"/>
    <property type="match status" value="1"/>
</dbReference>
<proteinExistence type="inferred from homology"/>
<dbReference type="PROSITE" id="PS00523">
    <property type="entry name" value="SULFATASE_1"/>
    <property type="match status" value="1"/>
</dbReference>
<evidence type="ECO:0000256" key="2">
    <source>
        <dbReference type="ARBA" id="ARBA00022723"/>
    </source>
</evidence>
<evidence type="ECO:0000256" key="5">
    <source>
        <dbReference type="SAM" id="SignalP"/>
    </source>
</evidence>
<reference evidence="7 8" key="1">
    <citation type="submission" date="2016-10" db="EMBL/GenBank/DDBJ databases">
        <authorList>
            <person name="de Groot N.N."/>
        </authorList>
    </citation>
    <scope>NUCLEOTIDE SEQUENCE [LARGE SCALE GENOMIC DNA]</scope>
    <source>
        <strain evidence="7 8">DSM 24956</strain>
    </source>
</reference>
<dbReference type="OrthoDB" id="9765065at2"/>
<dbReference type="Pfam" id="PF14707">
    <property type="entry name" value="Sulfatase_C"/>
    <property type="match status" value="1"/>
</dbReference>
<dbReference type="InterPro" id="IPR017850">
    <property type="entry name" value="Alkaline_phosphatase_core_sf"/>
</dbReference>
<dbReference type="InterPro" id="IPR050738">
    <property type="entry name" value="Sulfatase"/>
</dbReference>
<dbReference type="STRING" id="762486.SAMN05444411_101445"/>
<dbReference type="CDD" id="cd16143">
    <property type="entry name" value="ARS_like"/>
    <property type="match status" value="1"/>
</dbReference>
<sequence length="521" mass="58279">MKNNIILLGVFMFSAFFMNAQQSIKKPNIIYILADDMGPGDVKAYNKDSKISTPNIDRLAKEGVKFMDAHTSSGVCTPTRYGILTGQYSWRTSTLKKGVLGGHSKHLINVERETVASMLKKQGYKTACVGKWHLGMDWKLINPTTSSRVKPNNVEMNVPIKNGPNANGFDYYFGISASLNMNPHVFIENDKALGTFEYLKDQEALKNRGYIGAKPGWSAKEFEQDEVLSTFTKKTCDWIKENSNEPFFVYMPLNAPHSPIVPSKDFIGKSGLNDHGDFCMETDWAVGEILKTLDEQGIADNTIVIFTADNGTSPKAGFPVMAKKGHHSSWVYRGMKGTNWEGGHRVPFVVRWPNKVEKNQVSNQLICTTDLMATCAEVLNINLNDNEGEDSVSFLPALKDKTIPVLKDRAVIHHSDVGIFSVRYGKWKLMFDNYGGSKRGDPRKDEPIQNTAELLLFDMGNDAVENVNLASKYPEIVEKLKKKLAQVIKDGRSTSGKKQPTDLNDATVKWPQVKVVKEYLF</sequence>
<accession>A0A1H2SGQ5</accession>
<evidence type="ECO:0000313" key="8">
    <source>
        <dbReference type="Proteomes" id="UP000199595"/>
    </source>
</evidence>
<keyword evidence="8" id="KW-1185">Reference proteome</keyword>
<feature type="signal peptide" evidence="5">
    <location>
        <begin position="1"/>
        <end position="20"/>
    </location>
</feature>